<organism evidence="2 3">
    <name type="scientific">Polysphondylium violaceum</name>
    <dbReference type="NCBI Taxonomy" id="133409"/>
    <lineage>
        <taxon>Eukaryota</taxon>
        <taxon>Amoebozoa</taxon>
        <taxon>Evosea</taxon>
        <taxon>Eumycetozoa</taxon>
        <taxon>Dictyostelia</taxon>
        <taxon>Dictyosteliales</taxon>
        <taxon>Dictyosteliaceae</taxon>
        <taxon>Polysphondylium</taxon>
    </lineage>
</organism>
<dbReference type="AlphaFoldDB" id="A0A8J4V5M9"/>
<feature type="compositionally biased region" description="Low complexity" evidence="1">
    <location>
        <begin position="27"/>
        <end position="45"/>
    </location>
</feature>
<dbReference type="Proteomes" id="UP000695562">
    <property type="component" value="Unassembled WGS sequence"/>
</dbReference>
<proteinExistence type="predicted"/>
<accession>A0A8J4V5M9</accession>
<evidence type="ECO:0000313" key="2">
    <source>
        <dbReference type="EMBL" id="KAF2078328.1"/>
    </source>
</evidence>
<sequence>MEGVQPNLPSTIDGVATNLYIKQAIPNNSDNNNNNNNNDNDNDNNILPGGEVLDQNQLTLNEIRLGFVILSNNRQIEILFPAFETDQIHVVKIRLCAYLRLNAGFIKLTAHHCLDEISFDLDENYFVSQYPYNQLKILVQEIRPDVLSTTNEGIFPIPTYDHTDLEQLILNHQQ</sequence>
<evidence type="ECO:0000256" key="1">
    <source>
        <dbReference type="SAM" id="MobiDB-lite"/>
    </source>
</evidence>
<name>A0A8J4V5M9_9MYCE</name>
<comment type="caution">
    <text evidence="2">The sequence shown here is derived from an EMBL/GenBank/DDBJ whole genome shotgun (WGS) entry which is preliminary data.</text>
</comment>
<feature type="region of interest" description="Disordered" evidence="1">
    <location>
        <begin position="25"/>
        <end position="48"/>
    </location>
</feature>
<gene>
    <name evidence="2" type="ORF">CYY_000312</name>
</gene>
<evidence type="ECO:0000313" key="3">
    <source>
        <dbReference type="Proteomes" id="UP000695562"/>
    </source>
</evidence>
<dbReference type="EMBL" id="AJWJ01000006">
    <property type="protein sequence ID" value="KAF2078328.1"/>
    <property type="molecule type" value="Genomic_DNA"/>
</dbReference>
<reference evidence="2" key="1">
    <citation type="submission" date="2020-01" db="EMBL/GenBank/DDBJ databases">
        <title>Development of genomics and gene disruption for Polysphondylium violaceum indicates a role for the polyketide synthase stlB in stalk morphogenesis.</title>
        <authorList>
            <person name="Narita B."/>
            <person name="Kawabe Y."/>
            <person name="Kin K."/>
            <person name="Saito T."/>
            <person name="Gibbs R."/>
            <person name="Kuspa A."/>
            <person name="Muzny D."/>
            <person name="Queller D."/>
            <person name="Richards S."/>
            <person name="Strassman J."/>
            <person name="Sucgang R."/>
            <person name="Worley K."/>
            <person name="Schaap P."/>
        </authorList>
    </citation>
    <scope>NUCLEOTIDE SEQUENCE</scope>
    <source>
        <strain evidence="2">QSvi11</strain>
    </source>
</reference>
<protein>
    <submittedName>
        <fullName evidence="2">Uncharacterized protein</fullName>
    </submittedName>
</protein>
<keyword evidence="3" id="KW-1185">Reference proteome</keyword>